<gene>
    <name evidence="1" type="ORF">AVDCRST_MAG47-101</name>
</gene>
<reference evidence="1" key="1">
    <citation type="submission" date="2020-02" db="EMBL/GenBank/DDBJ databases">
        <authorList>
            <person name="Meier V. D."/>
        </authorList>
    </citation>
    <scope>NUCLEOTIDE SEQUENCE</scope>
    <source>
        <strain evidence="1">AVDCRST_MAG47</strain>
    </source>
</reference>
<protein>
    <submittedName>
        <fullName evidence="1">2,4-dihydroxyhept-2-ene-1,7-dioic acid aldolase</fullName>
        <ecNumber evidence="1">4.1.2.52</ecNumber>
    </submittedName>
</protein>
<keyword evidence="1" id="KW-0456">Lyase</keyword>
<dbReference type="GO" id="GO:0016829">
    <property type="term" value="F:lyase activity"/>
    <property type="evidence" value="ECO:0007669"/>
    <property type="project" value="UniProtKB-KW"/>
</dbReference>
<evidence type="ECO:0000313" key="1">
    <source>
        <dbReference type="EMBL" id="CAA9360043.1"/>
    </source>
</evidence>
<sequence>MNIRQAVLKKVMPDMHLMAPNLTSGFVHQTVQRAIHGIGPLPPAASAAEKQLTEQDGVVKDAIGELIENHASLAAAQGFVTNLGGLMTMAATIPVNITGLALVQVRLVAGIAHLRGYDLNDDRVRNAILLCTLGESAVKQLVKEKRVPGTPMVLATAPAYDPELDKLVAGEVSSALISRVIGKRTASAVARRVPVAGGVWAASTDAYATWQIGKYAERELRPRTEAAAVGGGRTGRR</sequence>
<accession>A0A6J4MJM3</accession>
<proteinExistence type="predicted"/>
<organism evidence="1">
    <name type="scientific">uncultured Nocardioidaceae bacterium</name>
    <dbReference type="NCBI Taxonomy" id="253824"/>
    <lineage>
        <taxon>Bacteria</taxon>
        <taxon>Bacillati</taxon>
        <taxon>Actinomycetota</taxon>
        <taxon>Actinomycetes</taxon>
        <taxon>Propionibacteriales</taxon>
        <taxon>Nocardioidaceae</taxon>
        <taxon>environmental samples</taxon>
    </lineage>
</organism>
<name>A0A6J4MJM3_9ACTN</name>
<dbReference type="InterPro" id="IPR024787">
    <property type="entry name" value="EcsC"/>
</dbReference>
<dbReference type="AlphaFoldDB" id="A0A6J4MJM3"/>
<dbReference type="EC" id="4.1.2.52" evidence="1"/>
<dbReference type="EMBL" id="CADCUK010000007">
    <property type="protein sequence ID" value="CAA9360043.1"/>
    <property type="molecule type" value="Genomic_DNA"/>
</dbReference>
<dbReference type="Pfam" id="PF12787">
    <property type="entry name" value="EcsC"/>
    <property type="match status" value="1"/>
</dbReference>